<keyword evidence="4" id="KW-0175">Coiled coil</keyword>
<evidence type="ECO:0000256" key="1">
    <source>
        <dbReference type="ARBA" id="ARBA00006930"/>
    </source>
</evidence>
<keyword evidence="8" id="KW-1185">Reference proteome</keyword>
<comment type="similarity">
    <text evidence="1">Belongs to the SMC family. SbcC subfamily.</text>
</comment>
<dbReference type="InterPro" id="IPR027417">
    <property type="entry name" value="P-loop_NTPase"/>
</dbReference>
<name>A0ABS2GYA1_9LACO</name>
<reference evidence="7 8" key="1">
    <citation type="journal article" date="2021" name="Sci. Rep.">
        <title>The distribution of antibiotic resistance genes in chicken gut microbiota commensals.</title>
        <authorList>
            <person name="Juricova H."/>
            <person name="Matiasovicova J."/>
            <person name="Kubasova T."/>
            <person name="Cejkova D."/>
            <person name="Rychlik I."/>
        </authorList>
    </citation>
    <scope>NUCLEOTIDE SEQUENCE [LARGE SCALE GENOMIC DNA]</scope>
    <source>
        <strain evidence="7 8">An574</strain>
    </source>
</reference>
<sequence length="1038" mass="119520">MQPVSLTMRYFGPYKNETIDFSELTGTAVFLVSGNTGSGKTIIFDAMCYALFGQTTNDQDRDAAALRSDFAPNDQETSVTFIFEHQGRTYEVTRKPKQALLGRGNKIVEHSTKVSLIYPLEDEQPTEISKISVANDFIEKLLNLTRDQFKQIVLLPQGKFRQFLESSSNDKETLLRDLFNTSLYQKWAQVLKDRLAIQKKQHQTITTKMITIKESFPNVDPGLSNDEWLKGASQIIEEQQEKVGNISREIEQLQKQTTSLNQKIDHQQRLVDAFNERKQKQDELDELLQQSPQMKRLNNEINHLTWFQEHQKAYLDYLHAKDAVHHEQRKLQENESLLDQLRSHQKELNTNNSRLEGRQTKINKIREQETVLKNLLPQYEKKAQLVSLVAKQQAGIEKQQATLTKYQTTIQDSKQQLEQIDNQISDLGDLTEESIFQEKQKHQLENVESLFYEYSRHQKQFDKLKAQIDTGNDHLSEIDTQMENARQRYEDLKDVHARNEIARLVQDLKPGSPCPVCGSKEHPHPAPINDQQDEVSSEEVDKANEALMKIQQKHATQQSRLEEWQHQQSRETKMMDQQLHKINDIMGADSSTATNLKQTVDELRQKVQSQEKELQSHLKLQQQYKSTKVKLQQTVEDTKAKLEDAKAEFNHANEKQTATRANLQTIIDNLPVAYADQHEAEAQLNKWQKKIDKFDQQQKDVQQQLTAINEKIATIHQLITDNQSSIKDYQDQSADLKKELSLALKKYSADQDWTFWKQSNKKVKQLPAMQRQWQEYQTKCTQLDSLLQRLNDQIGEQSLPDIDQTQKQLAMLQHQMSEGQQKKGELQGNLQSLQDIYQQVIRIHRQQSNELKKIQDLQTISDVMNGNTDSKLSLERYVLQNYLNEVLRVANERLDKLTNGRYAFVLSDDQAKGNGTKWSGLEINVYDDNAGQERSVRTLSGGESFMASLALALGLGEVIQERSGGIQVDALFIDEGFGSLDQDALNQALNALQTIKGYKMIGIISHVTELENQVPNQLQVISQNGVSHVKYPHEINNL</sequence>
<feature type="coiled-coil region" evidence="4">
    <location>
        <begin position="540"/>
        <end position="567"/>
    </location>
</feature>
<dbReference type="PANTHER" id="PTHR32114">
    <property type="entry name" value="ABC TRANSPORTER ABCH.3"/>
    <property type="match status" value="1"/>
</dbReference>
<evidence type="ECO:0000256" key="3">
    <source>
        <dbReference type="ARBA" id="ARBA00013368"/>
    </source>
</evidence>
<feature type="coiled-coil region" evidence="4">
    <location>
        <begin position="475"/>
        <end position="502"/>
    </location>
</feature>
<evidence type="ECO:0000256" key="4">
    <source>
        <dbReference type="SAM" id="Coils"/>
    </source>
</evidence>
<evidence type="ECO:0000313" key="7">
    <source>
        <dbReference type="EMBL" id="MBM6940339.1"/>
    </source>
</evidence>
<evidence type="ECO:0000259" key="6">
    <source>
        <dbReference type="Pfam" id="PF13476"/>
    </source>
</evidence>
<feature type="coiled-coil region" evidence="4">
    <location>
        <begin position="327"/>
        <end position="358"/>
    </location>
</feature>
<comment type="caution">
    <text evidence="7">The sequence shown here is derived from an EMBL/GenBank/DDBJ whole genome shotgun (WGS) entry which is preliminary data.</text>
</comment>
<dbReference type="EMBL" id="JACJKU010000013">
    <property type="protein sequence ID" value="MBM6940339.1"/>
    <property type="molecule type" value="Genomic_DNA"/>
</dbReference>
<evidence type="ECO:0000313" key="8">
    <source>
        <dbReference type="Proteomes" id="UP000785625"/>
    </source>
</evidence>
<dbReference type="Pfam" id="PF13476">
    <property type="entry name" value="AAA_23"/>
    <property type="match status" value="1"/>
</dbReference>
<dbReference type="PANTHER" id="PTHR32114:SF2">
    <property type="entry name" value="ABC TRANSPORTER ABCH.3"/>
    <property type="match status" value="1"/>
</dbReference>
<evidence type="ECO:0000256" key="5">
    <source>
        <dbReference type="SAM" id="MobiDB-lite"/>
    </source>
</evidence>
<proteinExistence type="inferred from homology"/>
<protein>
    <recommendedName>
        <fullName evidence="3">Nuclease SbcCD subunit C</fullName>
    </recommendedName>
</protein>
<accession>A0ABS2GYA1</accession>
<organism evidence="7 8">
    <name type="scientific">Limosilactobacillus coleohominis</name>
    <dbReference type="NCBI Taxonomy" id="181675"/>
    <lineage>
        <taxon>Bacteria</taxon>
        <taxon>Bacillati</taxon>
        <taxon>Bacillota</taxon>
        <taxon>Bacilli</taxon>
        <taxon>Lactobacillales</taxon>
        <taxon>Lactobacillaceae</taxon>
        <taxon>Limosilactobacillus</taxon>
    </lineage>
</organism>
<dbReference type="Proteomes" id="UP000785625">
    <property type="component" value="Unassembled WGS sequence"/>
</dbReference>
<evidence type="ECO:0000256" key="2">
    <source>
        <dbReference type="ARBA" id="ARBA00011322"/>
    </source>
</evidence>
<feature type="coiled-coil region" evidence="4">
    <location>
        <begin position="593"/>
        <end position="746"/>
    </location>
</feature>
<dbReference type="Gene3D" id="3.40.50.300">
    <property type="entry name" value="P-loop containing nucleotide triphosphate hydrolases"/>
    <property type="match status" value="2"/>
</dbReference>
<feature type="domain" description="Rad50/SbcC-type AAA" evidence="6">
    <location>
        <begin position="5"/>
        <end position="264"/>
    </location>
</feature>
<dbReference type="InterPro" id="IPR038729">
    <property type="entry name" value="Rad50/SbcC_AAA"/>
</dbReference>
<dbReference type="SUPFAM" id="SSF52540">
    <property type="entry name" value="P-loop containing nucleoside triphosphate hydrolases"/>
    <property type="match status" value="1"/>
</dbReference>
<comment type="subunit">
    <text evidence="2">Heterodimer of SbcC and SbcD.</text>
</comment>
<dbReference type="Pfam" id="PF13558">
    <property type="entry name" value="SbcC_Walker_B"/>
    <property type="match status" value="1"/>
</dbReference>
<feature type="coiled-coil region" evidence="4">
    <location>
        <begin position="229"/>
        <end position="297"/>
    </location>
</feature>
<feature type="region of interest" description="Disordered" evidence="5">
    <location>
        <begin position="516"/>
        <end position="538"/>
    </location>
</feature>
<feature type="coiled-coil region" evidence="4">
    <location>
        <begin position="396"/>
        <end position="430"/>
    </location>
</feature>
<gene>
    <name evidence="7" type="ORF">H5975_02340</name>
</gene>
<dbReference type="RefSeq" id="WP_204784722.1">
    <property type="nucleotide sequence ID" value="NZ_CALVGD010000013.1"/>
</dbReference>